<dbReference type="GO" id="GO:0035338">
    <property type="term" value="P:long-chain fatty-acyl-CoA biosynthetic process"/>
    <property type="evidence" value="ECO:0007669"/>
    <property type="project" value="UniProtKB-UniRule"/>
</dbReference>
<evidence type="ECO:0000256" key="5">
    <source>
        <dbReference type="ARBA" id="ARBA00022832"/>
    </source>
</evidence>
<dbReference type="GO" id="GO:0005789">
    <property type="term" value="C:endoplasmic reticulum membrane"/>
    <property type="evidence" value="ECO:0007669"/>
    <property type="project" value="UniProtKB-SubCell"/>
</dbReference>
<name>A0A3Q2Y1E6_HIPCM</name>
<keyword evidence="7 10" id="KW-0443">Lipid metabolism</keyword>
<dbReference type="Pfam" id="PF01151">
    <property type="entry name" value="ELO"/>
    <property type="match status" value="1"/>
</dbReference>
<accession>A0A3Q2Y1E6</accession>
<feature type="transmembrane region" description="Helical" evidence="10 11">
    <location>
        <begin position="206"/>
        <end position="226"/>
    </location>
</feature>
<feature type="compositionally biased region" description="Polar residues" evidence="12">
    <location>
        <begin position="297"/>
        <end position="317"/>
    </location>
</feature>
<dbReference type="GO" id="GO:0034626">
    <property type="term" value="P:fatty acid elongation, polyunsaturated fatty acid"/>
    <property type="evidence" value="ECO:0007669"/>
    <property type="project" value="TreeGrafter"/>
</dbReference>
<dbReference type="InterPro" id="IPR030457">
    <property type="entry name" value="ELO_CS"/>
</dbReference>
<keyword evidence="9 10" id="KW-0275">Fatty acid biosynthesis</keyword>
<evidence type="ECO:0000256" key="12">
    <source>
        <dbReference type="SAM" id="MobiDB-lite"/>
    </source>
</evidence>
<keyword evidence="6 10" id="KW-1133">Transmembrane helix</keyword>
<dbReference type="GO" id="GO:0006636">
    <property type="term" value="P:unsaturated fatty acid biosynthetic process"/>
    <property type="evidence" value="ECO:0007669"/>
    <property type="project" value="UniProtKB-UniRule"/>
</dbReference>
<dbReference type="GO" id="GO:0019367">
    <property type="term" value="P:fatty acid elongation, saturated fatty acid"/>
    <property type="evidence" value="ECO:0007669"/>
    <property type="project" value="UniProtKB-UniRule"/>
</dbReference>
<evidence type="ECO:0000313" key="14">
    <source>
        <dbReference type="Proteomes" id="UP000264820"/>
    </source>
</evidence>
<comment type="domain">
    <text evidence="10">The C-terminal di-lysine motif may confer endoplasmic reticulum localization.</text>
</comment>
<dbReference type="Ensembl" id="ENSHCOT00000026275.1">
    <property type="protein sequence ID" value="ENSHCOP00000010662.1"/>
    <property type="gene ID" value="ENSHCOG00000013311.1"/>
</dbReference>
<evidence type="ECO:0000256" key="8">
    <source>
        <dbReference type="ARBA" id="ARBA00023136"/>
    </source>
</evidence>
<evidence type="ECO:0000256" key="11">
    <source>
        <dbReference type="RuleBase" id="RU361115"/>
    </source>
</evidence>
<feature type="transmembrane region" description="Helical" evidence="10 11">
    <location>
        <begin position="115"/>
        <end position="135"/>
    </location>
</feature>
<dbReference type="STRING" id="109280.ENSHCOP00000010662"/>
<reference evidence="13" key="1">
    <citation type="submission" date="2025-08" db="UniProtKB">
        <authorList>
            <consortium name="Ensembl"/>
        </authorList>
    </citation>
    <scope>IDENTIFICATION</scope>
</reference>
<feature type="region of interest" description="Disordered" evidence="12">
    <location>
        <begin position="272"/>
        <end position="325"/>
    </location>
</feature>
<feature type="transmembrane region" description="Helical" evidence="10 11">
    <location>
        <begin position="63"/>
        <end position="83"/>
    </location>
</feature>
<feature type="transmembrane region" description="Helical" evidence="10 11">
    <location>
        <begin position="172"/>
        <end position="194"/>
    </location>
</feature>
<evidence type="ECO:0000256" key="7">
    <source>
        <dbReference type="ARBA" id="ARBA00023098"/>
    </source>
</evidence>
<organism evidence="13 14">
    <name type="scientific">Hippocampus comes</name>
    <name type="common">Tiger tail seahorse</name>
    <dbReference type="NCBI Taxonomy" id="109280"/>
    <lineage>
        <taxon>Eukaryota</taxon>
        <taxon>Metazoa</taxon>
        <taxon>Chordata</taxon>
        <taxon>Craniata</taxon>
        <taxon>Vertebrata</taxon>
        <taxon>Euteleostomi</taxon>
        <taxon>Actinopterygii</taxon>
        <taxon>Neopterygii</taxon>
        <taxon>Teleostei</taxon>
        <taxon>Neoteleostei</taxon>
        <taxon>Acanthomorphata</taxon>
        <taxon>Syngnathiaria</taxon>
        <taxon>Syngnathiformes</taxon>
        <taxon>Syngnathoidei</taxon>
        <taxon>Syngnathidae</taxon>
        <taxon>Hippocampus</taxon>
    </lineage>
</organism>
<dbReference type="PANTHER" id="PTHR11157">
    <property type="entry name" value="FATTY ACID ACYL TRANSFERASE-RELATED"/>
    <property type="match status" value="1"/>
</dbReference>
<feature type="transmembrane region" description="Helical" evidence="10 11">
    <location>
        <begin position="238"/>
        <end position="258"/>
    </location>
</feature>
<reference evidence="13" key="2">
    <citation type="submission" date="2025-09" db="UniProtKB">
        <authorList>
            <consortium name="Ensembl"/>
        </authorList>
    </citation>
    <scope>IDENTIFICATION</scope>
</reference>
<evidence type="ECO:0000256" key="1">
    <source>
        <dbReference type="ARBA" id="ARBA00004141"/>
    </source>
</evidence>
<keyword evidence="10" id="KW-0256">Endoplasmic reticulum</keyword>
<comment type="pathway">
    <text evidence="10">Lipid metabolism; fatty acid biosynthesis.</text>
</comment>
<comment type="similarity">
    <text evidence="10">Belongs to the ELO family. ELOVL1 subfamily.</text>
</comment>
<dbReference type="OMA" id="MQSPLQM"/>
<dbReference type="GeneTree" id="ENSGT01050000244838"/>
<keyword evidence="2 10" id="KW-0444">Lipid biosynthesis</keyword>
<evidence type="ECO:0000256" key="4">
    <source>
        <dbReference type="ARBA" id="ARBA00022692"/>
    </source>
</evidence>
<keyword evidence="4 10" id="KW-0812">Transmembrane</keyword>
<dbReference type="EC" id="2.3.1.199" evidence="10"/>
<dbReference type="InterPro" id="IPR033681">
    <property type="entry name" value="ELOVL1"/>
</dbReference>
<dbReference type="HAMAP" id="MF_03201">
    <property type="entry name" value="VLCF_elongase_1"/>
    <property type="match status" value="1"/>
</dbReference>
<evidence type="ECO:0000256" key="3">
    <source>
        <dbReference type="ARBA" id="ARBA00022679"/>
    </source>
</evidence>
<keyword evidence="3 10" id="KW-0808">Transferase</keyword>
<dbReference type="GO" id="GO:0009922">
    <property type="term" value="F:fatty acid elongase activity"/>
    <property type="evidence" value="ECO:0007669"/>
    <property type="project" value="UniProtKB-UniRule"/>
</dbReference>
<evidence type="ECO:0000256" key="10">
    <source>
        <dbReference type="HAMAP-Rule" id="MF_03201"/>
    </source>
</evidence>
<evidence type="ECO:0000256" key="2">
    <source>
        <dbReference type="ARBA" id="ARBA00022516"/>
    </source>
</evidence>
<keyword evidence="8 10" id="KW-0472">Membrane</keyword>
<dbReference type="GO" id="GO:0030148">
    <property type="term" value="P:sphingolipid biosynthetic process"/>
    <property type="evidence" value="ECO:0007669"/>
    <property type="project" value="TreeGrafter"/>
</dbReference>
<dbReference type="PROSITE" id="PS01188">
    <property type="entry name" value="ELO"/>
    <property type="match status" value="1"/>
</dbReference>
<dbReference type="GO" id="GO:0034625">
    <property type="term" value="P:fatty acid elongation, monounsaturated fatty acid"/>
    <property type="evidence" value="ECO:0007669"/>
    <property type="project" value="UniProtKB-UniRule"/>
</dbReference>
<comment type="function">
    <text evidence="10">Catalyzes the first and rate-limiting reaction of the four reactions that constitute the long-chain fatty acids elongation cycle. This endoplasmic reticulum-bound enzymatic process allows the addition of 2 carbons to the chain of long- and very long-chain fatty acids (VLCFAs) per cycle. Condensing enzyme that exhibits activity toward saturated C18 to C26 acyl-CoA substrates, with the highest activity towards C22:0 acyl-CoA. May participate to the production of both saturated and monounsaturated VLCFAs of different chain lengths that are involved in multiple biological processes as precursors of membrane lipids and lipid mediators.</text>
</comment>
<dbReference type="Proteomes" id="UP000264820">
    <property type="component" value="Unplaced"/>
</dbReference>
<sequence length="325" mass="37771">MLLEALSNILEFYDDLLSKCDARVKDYPLVHCPAKMTTLLVSYVVFAIYLGPRLMANRKPFHLNTVMVVYNFGMVAFNAFIVYEFMMSGWGTTFTWRCDLIDPSSSPQALRMVRAGWLFFFSKFIELLDTVFFVLRKKQNQITFLHVFHHSVMPWSWWWGIMLTPAGGMGSFHAMVNATVHVIMYTYYGLAAAGPRFQRFLWWKKYMTAIQLTQFIVVSVHISQYYFMEKCDYQVPLWIHLIWMYGVLFFVLFSNFWLQAYIRGKRLPVTQLKSGRERTPPAPPLANGTHGTHGTHQHNGSADQNNHNQHSHTNGNVQLGKVKEI</sequence>
<dbReference type="OrthoDB" id="434092at2759"/>
<dbReference type="InterPro" id="IPR002076">
    <property type="entry name" value="ELO_fam"/>
</dbReference>
<keyword evidence="5 10" id="KW-0276">Fatty acid metabolism</keyword>
<comment type="catalytic activity">
    <reaction evidence="10 11">
        <text>a very-long-chain acyl-CoA + malonyl-CoA + H(+) = a very-long-chain 3-oxoacyl-CoA + CO2 + CoA</text>
        <dbReference type="Rhea" id="RHEA:32727"/>
        <dbReference type="ChEBI" id="CHEBI:15378"/>
        <dbReference type="ChEBI" id="CHEBI:16526"/>
        <dbReference type="ChEBI" id="CHEBI:57287"/>
        <dbReference type="ChEBI" id="CHEBI:57384"/>
        <dbReference type="ChEBI" id="CHEBI:90725"/>
        <dbReference type="ChEBI" id="CHEBI:90736"/>
        <dbReference type="EC" id="2.3.1.199"/>
    </reaction>
</comment>
<comment type="subcellular location">
    <subcellularLocation>
        <location evidence="10">Endoplasmic reticulum membrane</location>
        <topology evidence="10">Multi-pass membrane protein</topology>
    </subcellularLocation>
    <subcellularLocation>
        <location evidence="1">Membrane</location>
        <topology evidence="1">Multi-pass membrane protein</topology>
    </subcellularLocation>
</comment>
<gene>
    <name evidence="10" type="primary">ELOVL1</name>
</gene>
<dbReference type="GO" id="GO:0042761">
    <property type="term" value="P:very long-chain fatty acid biosynthetic process"/>
    <property type="evidence" value="ECO:0007669"/>
    <property type="project" value="UniProtKB-UniRule"/>
</dbReference>
<feature type="short sequence motif" description="Di-lysine motif" evidence="10">
    <location>
        <begin position="321"/>
        <end position="325"/>
    </location>
</feature>
<evidence type="ECO:0000256" key="6">
    <source>
        <dbReference type="ARBA" id="ARBA00022989"/>
    </source>
</evidence>
<proteinExistence type="inferred from homology"/>
<dbReference type="PANTHER" id="PTHR11157:SF120">
    <property type="entry name" value="ELONGATION OF VERY LONG CHAIN FATTY ACIDS PROTEIN 1"/>
    <property type="match status" value="1"/>
</dbReference>
<keyword evidence="14" id="KW-1185">Reference proteome</keyword>
<protein>
    <recommendedName>
        <fullName evidence="10">Elongation of very long chain fatty acids protein 1</fullName>
        <ecNumber evidence="10">2.3.1.199</ecNumber>
    </recommendedName>
    <alternativeName>
        <fullName evidence="10">3-keto acyl-CoA synthase ELOVL1</fullName>
    </alternativeName>
    <alternativeName>
        <fullName evidence="10">ELOVL fatty acid elongase 1</fullName>
        <shortName evidence="10">ELOVL FA elongase 1</shortName>
    </alternativeName>
    <alternativeName>
        <fullName evidence="10">Very long chain 3-ketoacyl-CoA synthase 1</fullName>
    </alternativeName>
    <alternativeName>
        <fullName evidence="10">Very long chain 3-oxoacyl-CoA synthase 1</fullName>
    </alternativeName>
</protein>
<dbReference type="UniPathway" id="UPA00094"/>
<evidence type="ECO:0000256" key="9">
    <source>
        <dbReference type="ARBA" id="ARBA00023160"/>
    </source>
</evidence>
<feature type="transmembrane region" description="Helical" evidence="10 11">
    <location>
        <begin position="142"/>
        <end position="160"/>
    </location>
</feature>
<evidence type="ECO:0000313" key="13">
    <source>
        <dbReference type="Ensembl" id="ENSHCOP00000010662.1"/>
    </source>
</evidence>
<feature type="transmembrane region" description="Helical" evidence="10 11">
    <location>
        <begin position="34"/>
        <end position="51"/>
    </location>
</feature>
<dbReference type="AlphaFoldDB" id="A0A3Q2Y1E6"/>
<dbReference type="GO" id="GO:0048794">
    <property type="term" value="P:swim bladder development"/>
    <property type="evidence" value="ECO:0007669"/>
    <property type="project" value="Ensembl"/>
</dbReference>
<dbReference type="KEGG" id="hcq:109529550"/>